<name>A0A411YB05_9ACTN</name>
<dbReference type="Proteomes" id="UP000291469">
    <property type="component" value="Chromosome"/>
</dbReference>
<dbReference type="EMBL" id="CP036402">
    <property type="protein sequence ID" value="QBI18362.1"/>
    <property type="molecule type" value="Genomic_DNA"/>
</dbReference>
<dbReference type="OrthoDB" id="3254802at2"/>
<dbReference type="KEGG" id="erz:ER308_01430"/>
<evidence type="ECO:0000259" key="2">
    <source>
        <dbReference type="Pfam" id="PF13701"/>
    </source>
</evidence>
<evidence type="ECO:0000313" key="4">
    <source>
        <dbReference type="Proteomes" id="UP000291469"/>
    </source>
</evidence>
<evidence type="ECO:0000313" key="3">
    <source>
        <dbReference type="EMBL" id="QBI18362.1"/>
    </source>
</evidence>
<accession>A0A411YB05</accession>
<feature type="compositionally biased region" description="Low complexity" evidence="1">
    <location>
        <begin position="254"/>
        <end position="278"/>
    </location>
</feature>
<dbReference type="AlphaFoldDB" id="A0A411YB05"/>
<gene>
    <name evidence="3" type="ORF">ER308_01430</name>
</gene>
<feature type="region of interest" description="Disordered" evidence="1">
    <location>
        <begin position="249"/>
        <end position="287"/>
    </location>
</feature>
<organism evidence="3 4">
    <name type="scientific">Egibacter rhizosphaerae</name>
    <dbReference type="NCBI Taxonomy" id="1670831"/>
    <lineage>
        <taxon>Bacteria</taxon>
        <taxon>Bacillati</taxon>
        <taxon>Actinomycetota</taxon>
        <taxon>Nitriliruptoria</taxon>
        <taxon>Egibacterales</taxon>
        <taxon>Egibacteraceae</taxon>
        <taxon>Egibacter</taxon>
    </lineage>
</organism>
<evidence type="ECO:0000256" key="1">
    <source>
        <dbReference type="SAM" id="MobiDB-lite"/>
    </source>
</evidence>
<proteinExistence type="predicted"/>
<feature type="region of interest" description="Disordered" evidence="1">
    <location>
        <begin position="1"/>
        <end position="29"/>
    </location>
</feature>
<protein>
    <recommendedName>
        <fullName evidence="2">Transposase DDE domain-containing protein</fullName>
    </recommendedName>
</protein>
<dbReference type="Pfam" id="PF13701">
    <property type="entry name" value="DDE_Tnp_1_4"/>
    <property type="match status" value="1"/>
</dbReference>
<feature type="domain" description="Transposase DDE" evidence="2">
    <location>
        <begin position="58"/>
        <end position="250"/>
    </location>
</feature>
<keyword evidence="4" id="KW-1185">Reference proteome</keyword>
<sequence>MPSGKPTGTYAAHLPSTHKRTAPAPDPTRRLGAGWGAWNEMTAWPARMRFVQHTHPRPRGSYDDREVLIRGGVGYAVRAFLAQVVGQGCGFSASFEITEAVKTAIKALDERAWEPAIRQDHTLRPGAAVTELTRLIDLREGWPAASRLIIRREPLHPGAQQTIDDLDGCRFTALLTDQPDDDLAVLEQRHRARARAEDRIRTLKDLGIGNLPWGDSDGNAVWLQLALLALNLQVWTQAPTLDGELARAEPNACATSSSTPPRAWPAAPAASPSDSTPTGPGPPGPPP</sequence>
<reference evidence="3 4" key="1">
    <citation type="submission" date="2019-01" db="EMBL/GenBank/DDBJ databases">
        <title>Egibacter rhizosphaerae EGI 80759T.</title>
        <authorList>
            <person name="Chen D.-D."/>
            <person name="Tian Y."/>
            <person name="Jiao J.-Y."/>
            <person name="Zhang X.-T."/>
            <person name="Zhang Y.-G."/>
            <person name="Zhang Y."/>
            <person name="Xiao M."/>
            <person name="Shu W.-S."/>
            <person name="Li W.-J."/>
        </authorList>
    </citation>
    <scope>NUCLEOTIDE SEQUENCE [LARGE SCALE GENOMIC DNA]</scope>
    <source>
        <strain evidence="3 4">EGI 80759</strain>
    </source>
</reference>
<dbReference type="InterPro" id="IPR025668">
    <property type="entry name" value="Tnp_DDE_dom"/>
</dbReference>